<dbReference type="AlphaFoldDB" id="A0A5N6VHK8"/>
<evidence type="ECO:0000313" key="1">
    <source>
        <dbReference type="EMBL" id="KAE8307646.1"/>
    </source>
</evidence>
<organism evidence="1 2">
    <name type="scientific">Aspergillus transmontanensis</name>
    <dbReference type="NCBI Taxonomy" id="1034304"/>
    <lineage>
        <taxon>Eukaryota</taxon>
        <taxon>Fungi</taxon>
        <taxon>Dikarya</taxon>
        <taxon>Ascomycota</taxon>
        <taxon>Pezizomycotina</taxon>
        <taxon>Eurotiomycetes</taxon>
        <taxon>Eurotiomycetidae</taxon>
        <taxon>Eurotiales</taxon>
        <taxon>Aspergillaceae</taxon>
        <taxon>Aspergillus</taxon>
        <taxon>Aspergillus subgen. Circumdati</taxon>
    </lineage>
</organism>
<dbReference type="Proteomes" id="UP000325433">
    <property type="component" value="Unassembled WGS sequence"/>
</dbReference>
<dbReference type="EMBL" id="ML738401">
    <property type="protein sequence ID" value="KAE8307646.1"/>
    <property type="molecule type" value="Genomic_DNA"/>
</dbReference>
<accession>A0A5N6VHK8</accession>
<keyword evidence="2" id="KW-1185">Reference proteome</keyword>
<evidence type="ECO:0000313" key="2">
    <source>
        <dbReference type="Proteomes" id="UP000325433"/>
    </source>
</evidence>
<gene>
    <name evidence="1" type="ORF">BDV41DRAFT_41566</name>
</gene>
<sequence>MTVRTTSQSTRVKGSDANQLVSAHLILIKFYRDMRENNSCVLMVENFHFKPLSSWKPRLTAFVSYRMFEWPESTPIYVLTMSTKGQVNATSESSHTTSAKTFLGEKRIMRIPPPHMQPNLTGDQNSTRGCREGRNNHGICCFTTPLRPVNNSRVFPK</sequence>
<reference evidence="2" key="1">
    <citation type="submission" date="2019-04" db="EMBL/GenBank/DDBJ databases">
        <title>Friends and foes A comparative genomics studyof 23 Aspergillus species from section Flavi.</title>
        <authorList>
            <consortium name="DOE Joint Genome Institute"/>
            <person name="Kjaerbolling I."/>
            <person name="Vesth T."/>
            <person name="Frisvad J.C."/>
            <person name="Nybo J.L."/>
            <person name="Theobald S."/>
            <person name="Kildgaard S."/>
            <person name="Isbrandt T."/>
            <person name="Kuo A."/>
            <person name="Sato A."/>
            <person name="Lyhne E.K."/>
            <person name="Kogle M.E."/>
            <person name="Wiebenga A."/>
            <person name="Kun R.S."/>
            <person name="Lubbers R.J."/>
            <person name="Makela M.R."/>
            <person name="Barry K."/>
            <person name="Chovatia M."/>
            <person name="Clum A."/>
            <person name="Daum C."/>
            <person name="Haridas S."/>
            <person name="He G."/>
            <person name="LaButti K."/>
            <person name="Lipzen A."/>
            <person name="Mondo S."/>
            <person name="Riley R."/>
            <person name="Salamov A."/>
            <person name="Simmons B.A."/>
            <person name="Magnuson J.K."/>
            <person name="Henrissat B."/>
            <person name="Mortensen U.H."/>
            <person name="Larsen T.O."/>
            <person name="Devries R.P."/>
            <person name="Grigoriev I.V."/>
            <person name="Machida M."/>
            <person name="Baker S.E."/>
            <person name="Andersen M.R."/>
        </authorList>
    </citation>
    <scope>NUCLEOTIDE SEQUENCE [LARGE SCALE GENOMIC DNA]</scope>
    <source>
        <strain evidence="2">CBS 130015</strain>
    </source>
</reference>
<proteinExistence type="predicted"/>
<name>A0A5N6VHK8_9EURO</name>
<protein>
    <submittedName>
        <fullName evidence="1">Uncharacterized protein</fullName>
    </submittedName>
</protein>